<name>A0A084IPK3_SALHC</name>
<evidence type="ECO:0000313" key="4">
    <source>
        <dbReference type="EMBL" id="KEZ78637.1"/>
    </source>
</evidence>
<dbReference type="PANTHER" id="PTHR43639">
    <property type="entry name" value="OXIDOREDUCTASE, SHORT-CHAIN DEHYDROGENASE/REDUCTASE FAMILY (AFU_ORTHOLOGUE AFUA_5G02870)"/>
    <property type="match status" value="1"/>
</dbReference>
<organism evidence="4 5">
    <name type="scientific">Salinisphaera hydrothermalis (strain C41B8)</name>
    <dbReference type="NCBI Taxonomy" id="1304275"/>
    <lineage>
        <taxon>Bacteria</taxon>
        <taxon>Pseudomonadati</taxon>
        <taxon>Pseudomonadota</taxon>
        <taxon>Gammaproteobacteria</taxon>
        <taxon>Salinisphaerales</taxon>
        <taxon>Salinisphaeraceae</taxon>
        <taxon>Salinisphaera</taxon>
    </lineage>
</organism>
<evidence type="ECO:0000256" key="3">
    <source>
        <dbReference type="SAM" id="MobiDB-lite"/>
    </source>
</evidence>
<dbReference type="PRINTS" id="PR00080">
    <property type="entry name" value="SDRFAMILY"/>
</dbReference>
<dbReference type="Pfam" id="PF13561">
    <property type="entry name" value="adh_short_C2"/>
    <property type="match status" value="1"/>
</dbReference>
<feature type="region of interest" description="Disordered" evidence="3">
    <location>
        <begin position="200"/>
        <end position="220"/>
    </location>
</feature>
<keyword evidence="2" id="KW-0560">Oxidoreductase</keyword>
<evidence type="ECO:0000256" key="1">
    <source>
        <dbReference type="ARBA" id="ARBA00006484"/>
    </source>
</evidence>
<comment type="similarity">
    <text evidence="1">Belongs to the short-chain dehydrogenases/reductases (SDR) family.</text>
</comment>
<dbReference type="GO" id="GO:0016491">
    <property type="term" value="F:oxidoreductase activity"/>
    <property type="evidence" value="ECO:0007669"/>
    <property type="project" value="UniProtKB-KW"/>
</dbReference>
<dbReference type="PANTHER" id="PTHR43639:SF1">
    <property type="entry name" value="SHORT-CHAIN DEHYDROGENASE_REDUCTASE FAMILY PROTEIN"/>
    <property type="match status" value="1"/>
</dbReference>
<proteinExistence type="inferred from homology"/>
<comment type="caution">
    <text evidence="4">The sequence shown here is derived from an EMBL/GenBank/DDBJ whole genome shotgun (WGS) entry which is preliminary data.</text>
</comment>
<dbReference type="STRING" id="1304275.C41B8_03441"/>
<dbReference type="AlphaFoldDB" id="A0A084IPK3"/>
<evidence type="ECO:0000313" key="5">
    <source>
        <dbReference type="Proteomes" id="UP000028302"/>
    </source>
</evidence>
<reference evidence="4 5" key="1">
    <citation type="submission" date="2013-03" db="EMBL/GenBank/DDBJ databases">
        <title>Salinisphaera hydrothermalis C41B8 Genome Sequencing.</title>
        <authorList>
            <person name="Li C."/>
            <person name="Lai Q."/>
            <person name="Shao Z."/>
        </authorList>
    </citation>
    <scope>NUCLEOTIDE SEQUENCE [LARGE SCALE GENOMIC DNA]</scope>
    <source>
        <strain evidence="4 5">C41B8</strain>
    </source>
</reference>
<protein>
    <submittedName>
        <fullName evidence="4">Short-chain dehydrogenase/reductase SDR</fullName>
    </submittedName>
</protein>
<dbReference type="Proteomes" id="UP000028302">
    <property type="component" value="Unassembled WGS sequence"/>
</dbReference>
<dbReference type="EMBL" id="APNK01000003">
    <property type="protein sequence ID" value="KEZ78637.1"/>
    <property type="molecule type" value="Genomic_DNA"/>
</dbReference>
<gene>
    <name evidence="4" type="ORF">C41B8_03441</name>
</gene>
<dbReference type="InterPro" id="IPR002347">
    <property type="entry name" value="SDR_fam"/>
</dbReference>
<dbReference type="InterPro" id="IPR036291">
    <property type="entry name" value="NAD(P)-bd_dom_sf"/>
</dbReference>
<dbReference type="eggNOG" id="COG1028">
    <property type="taxonomic scope" value="Bacteria"/>
</dbReference>
<dbReference type="FunFam" id="3.40.50.720:FF:000084">
    <property type="entry name" value="Short-chain dehydrogenase reductase"/>
    <property type="match status" value="1"/>
</dbReference>
<evidence type="ECO:0000256" key="2">
    <source>
        <dbReference type="ARBA" id="ARBA00023002"/>
    </source>
</evidence>
<dbReference type="PRINTS" id="PR00081">
    <property type="entry name" value="GDHRDH"/>
</dbReference>
<sequence length="252" mass="25829">MFCMDKVMIVTGGSRGIGAATSLMAAKYGYAVAVNYRGNREAAEAVVSAIEKDGGRAIAVQADVSNEADVVALFQAVDEHLGPVTALVNNAGIVDEPSPVADMSAERIERMMKINVVGPFLCAREAIRRMGTEHGGAGGVIVNVSSAASHAGGGGGAGTYIDYGASKGAIDTFTEGLAREVAGEKIRVNAVRPGVIDTEIHASGGQPDKPQQAPAKIPLGRIGTPEDIAEAILYLTEAEFTTGAFLDVDGGV</sequence>
<keyword evidence="5" id="KW-1185">Reference proteome</keyword>
<dbReference type="SUPFAM" id="SSF51735">
    <property type="entry name" value="NAD(P)-binding Rossmann-fold domains"/>
    <property type="match status" value="1"/>
</dbReference>
<accession>A0A084IPK3</accession>
<dbReference type="Gene3D" id="3.40.50.720">
    <property type="entry name" value="NAD(P)-binding Rossmann-like Domain"/>
    <property type="match status" value="1"/>
</dbReference>